<dbReference type="SUPFAM" id="SSF55486">
    <property type="entry name" value="Metalloproteases ('zincins'), catalytic domain"/>
    <property type="match status" value="1"/>
</dbReference>
<dbReference type="PANTHER" id="PTHR46986:SF1">
    <property type="entry name" value="ENDORIBONUCLEASE YBEY, CHLOROPLASTIC"/>
    <property type="match status" value="1"/>
</dbReference>
<evidence type="ECO:0000256" key="3">
    <source>
        <dbReference type="ARBA" id="ARBA00022723"/>
    </source>
</evidence>
<dbReference type="AlphaFoldDB" id="A0A239CSB6"/>
<keyword evidence="9" id="KW-1185">Reference proteome</keyword>
<dbReference type="GO" id="GO:0004222">
    <property type="term" value="F:metalloendopeptidase activity"/>
    <property type="evidence" value="ECO:0007669"/>
    <property type="project" value="InterPro"/>
</dbReference>
<dbReference type="InterPro" id="IPR002036">
    <property type="entry name" value="YbeY"/>
</dbReference>
<dbReference type="PANTHER" id="PTHR46986">
    <property type="entry name" value="ENDORIBONUCLEASE YBEY, CHLOROPLASTIC"/>
    <property type="match status" value="1"/>
</dbReference>
<dbReference type="EMBL" id="FZOY01000001">
    <property type="protein sequence ID" value="SNS22658.1"/>
    <property type="molecule type" value="Genomic_DNA"/>
</dbReference>
<dbReference type="InterPro" id="IPR023091">
    <property type="entry name" value="MetalPrtase_cat_dom_sf_prd"/>
</dbReference>
<dbReference type="NCBIfam" id="TIGR00043">
    <property type="entry name" value="rRNA maturation RNase YbeY"/>
    <property type="match status" value="1"/>
</dbReference>
<reference evidence="8 9" key="1">
    <citation type="submission" date="2017-06" db="EMBL/GenBank/DDBJ databases">
        <authorList>
            <person name="Kim H.J."/>
            <person name="Triplett B.A."/>
        </authorList>
    </citation>
    <scope>NUCLEOTIDE SEQUENCE [LARGE SCALE GENOMIC DNA]</scope>
    <source>
        <strain evidence="8 9">DSM 29339</strain>
    </source>
</reference>
<evidence type="ECO:0000256" key="5">
    <source>
        <dbReference type="ARBA" id="ARBA00022801"/>
    </source>
</evidence>
<dbReference type="InterPro" id="IPR020549">
    <property type="entry name" value="YbeY_CS"/>
</dbReference>
<dbReference type="GO" id="GO:0006364">
    <property type="term" value="P:rRNA processing"/>
    <property type="evidence" value="ECO:0007669"/>
    <property type="project" value="UniProtKB-UniRule"/>
</dbReference>
<dbReference type="Proteomes" id="UP000198426">
    <property type="component" value="Unassembled WGS sequence"/>
</dbReference>
<keyword evidence="5 7" id="KW-0378">Hydrolase</keyword>
<keyword evidence="2 7" id="KW-0540">Nuclease</keyword>
<dbReference type="RefSeq" id="WP_089230897.1">
    <property type="nucleotide sequence ID" value="NZ_FZOY01000001.1"/>
</dbReference>
<dbReference type="Gene3D" id="3.40.390.30">
    <property type="entry name" value="Metalloproteases ('zincins'), catalytic domain"/>
    <property type="match status" value="1"/>
</dbReference>
<evidence type="ECO:0000256" key="6">
    <source>
        <dbReference type="ARBA" id="ARBA00022833"/>
    </source>
</evidence>
<keyword evidence="6 7" id="KW-0862">Zinc</keyword>
<accession>A0A239CSB6</accession>
<protein>
    <recommendedName>
        <fullName evidence="7">Endoribonuclease YbeY</fullName>
        <ecNumber evidence="7">3.1.-.-</ecNumber>
    </recommendedName>
</protein>
<dbReference type="GO" id="GO:0008270">
    <property type="term" value="F:zinc ion binding"/>
    <property type="evidence" value="ECO:0007669"/>
    <property type="project" value="UniProtKB-UniRule"/>
</dbReference>
<comment type="subcellular location">
    <subcellularLocation>
        <location evidence="7">Cytoplasm</location>
    </subcellularLocation>
</comment>
<keyword evidence="7" id="KW-0690">Ribosome biogenesis</keyword>
<dbReference type="PROSITE" id="PS01306">
    <property type="entry name" value="UPF0054"/>
    <property type="match status" value="1"/>
</dbReference>
<organism evidence="8 9">
    <name type="scientific">Tropicimonas sediminicola</name>
    <dbReference type="NCBI Taxonomy" id="1031541"/>
    <lineage>
        <taxon>Bacteria</taxon>
        <taxon>Pseudomonadati</taxon>
        <taxon>Pseudomonadota</taxon>
        <taxon>Alphaproteobacteria</taxon>
        <taxon>Rhodobacterales</taxon>
        <taxon>Roseobacteraceae</taxon>
        <taxon>Tropicimonas</taxon>
    </lineage>
</organism>
<feature type="binding site" evidence="7">
    <location>
        <position position="140"/>
    </location>
    <ligand>
        <name>Zn(2+)</name>
        <dbReference type="ChEBI" id="CHEBI:29105"/>
        <note>catalytic</note>
    </ligand>
</feature>
<keyword evidence="4 7" id="KW-0255">Endonuclease</keyword>
<evidence type="ECO:0000313" key="8">
    <source>
        <dbReference type="EMBL" id="SNS22658.1"/>
    </source>
</evidence>
<comment type="similarity">
    <text evidence="1 7">Belongs to the endoribonuclease YbeY family.</text>
</comment>
<name>A0A239CSB6_9RHOB</name>
<keyword evidence="7" id="KW-0698">rRNA processing</keyword>
<keyword evidence="7" id="KW-0963">Cytoplasm</keyword>
<sequence>MSDTVDVVIEAPAWEGIGLEAIAERAMAATLRHLGLPEDCQCAMLAADDARIAVLNAEFRAKEAATNVLSWPAEDLSPDTPGGQPEAPEADFPGEPAFLGDIALAWETCCREAESAEKPLQAHVTHLIVHGILHLLGYDHICDEDAVLMERLEVEILADLGFPDPY</sequence>
<evidence type="ECO:0000256" key="4">
    <source>
        <dbReference type="ARBA" id="ARBA00022759"/>
    </source>
</evidence>
<evidence type="ECO:0000313" key="9">
    <source>
        <dbReference type="Proteomes" id="UP000198426"/>
    </source>
</evidence>
<evidence type="ECO:0000256" key="2">
    <source>
        <dbReference type="ARBA" id="ARBA00022722"/>
    </source>
</evidence>
<dbReference type="EC" id="3.1.-.-" evidence="7"/>
<feature type="binding site" evidence="7">
    <location>
        <position position="130"/>
    </location>
    <ligand>
        <name>Zn(2+)</name>
        <dbReference type="ChEBI" id="CHEBI:29105"/>
        <note>catalytic</note>
    </ligand>
</feature>
<keyword evidence="3 7" id="KW-0479">Metal-binding</keyword>
<proteinExistence type="inferred from homology"/>
<gene>
    <name evidence="7" type="primary">ybeY</name>
    <name evidence="8" type="ORF">SAMN05421757_101432</name>
</gene>
<feature type="binding site" evidence="7">
    <location>
        <position position="134"/>
    </location>
    <ligand>
        <name>Zn(2+)</name>
        <dbReference type="ChEBI" id="CHEBI:29105"/>
        <note>catalytic</note>
    </ligand>
</feature>
<comment type="cofactor">
    <cofactor evidence="7">
        <name>Zn(2+)</name>
        <dbReference type="ChEBI" id="CHEBI:29105"/>
    </cofactor>
    <text evidence="7">Binds 1 zinc ion.</text>
</comment>
<evidence type="ECO:0000256" key="1">
    <source>
        <dbReference type="ARBA" id="ARBA00010875"/>
    </source>
</evidence>
<evidence type="ECO:0000256" key="7">
    <source>
        <dbReference type="HAMAP-Rule" id="MF_00009"/>
    </source>
</evidence>
<comment type="function">
    <text evidence="7">Single strand-specific metallo-endoribonuclease involved in late-stage 70S ribosome quality control and in maturation of the 3' terminus of the 16S rRNA.</text>
</comment>
<dbReference type="GO" id="GO:0004521">
    <property type="term" value="F:RNA endonuclease activity"/>
    <property type="evidence" value="ECO:0007669"/>
    <property type="project" value="UniProtKB-UniRule"/>
</dbReference>
<dbReference type="HAMAP" id="MF_00009">
    <property type="entry name" value="Endoribonucl_YbeY"/>
    <property type="match status" value="1"/>
</dbReference>
<dbReference type="GO" id="GO:0005737">
    <property type="term" value="C:cytoplasm"/>
    <property type="evidence" value="ECO:0007669"/>
    <property type="project" value="UniProtKB-SubCell"/>
</dbReference>
<dbReference type="OrthoDB" id="9807740at2"/>
<dbReference type="Pfam" id="PF02130">
    <property type="entry name" value="YbeY"/>
    <property type="match status" value="1"/>
</dbReference>